<feature type="binding site" evidence="13">
    <location>
        <begin position="42"/>
        <end position="48"/>
    </location>
    <ligand>
        <name>substrate</name>
    </ligand>
</feature>
<dbReference type="GO" id="GO:0005829">
    <property type="term" value="C:cytosol"/>
    <property type="evidence" value="ECO:0007669"/>
    <property type="project" value="TreeGrafter"/>
</dbReference>
<dbReference type="PANTHER" id="PTHR11644:SF2">
    <property type="entry name" value="CYTIDINE DEAMINASE"/>
    <property type="match status" value="1"/>
</dbReference>
<dbReference type="GO" id="GO:0008270">
    <property type="term" value="F:zinc ion binding"/>
    <property type="evidence" value="ECO:0007669"/>
    <property type="project" value="UniProtKB-UniRule"/>
</dbReference>
<name>A0A498CY65_9FIRM</name>
<dbReference type="SUPFAM" id="SSF53927">
    <property type="entry name" value="Cytidine deaminase-like"/>
    <property type="match status" value="1"/>
</dbReference>
<feature type="domain" description="CMP/dCMP-type deaminase" evidence="16">
    <location>
        <begin position="1"/>
        <end position="137"/>
    </location>
</feature>
<comment type="catalytic activity">
    <reaction evidence="10 15">
        <text>2'-deoxycytidine + H2O + H(+) = 2'-deoxyuridine + NH4(+)</text>
        <dbReference type="Rhea" id="RHEA:13433"/>
        <dbReference type="ChEBI" id="CHEBI:15377"/>
        <dbReference type="ChEBI" id="CHEBI:15378"/>
        <dbReference type="ChEBI" id="CHEBI:15698"/>
        <dbReference type="ChEBI" id="CHEBI:16450"/>
        <dbReference type="ChEBI" id="CHEBI:28938"/>
        <dbReference type="EC" id="3.5.4.5"/>
    </reaction>
</comment>
<feature type="binding site" evidence="14">
    <location>
        <position position="93"/>
    </location>
    <ligand>
        <name>Zn(2+)</name>
        <dbReference type="ChEBI" id="CHEBI:29105"/>
        <note>catalytic</note>
    </ligand>
</feature>
<evidence type="ECO:0000256" key="6">
    <source>
        <dbReference type="ARBA" id="ARBA00022723"/>
    </source>
</evidence>
<evidence type="ECO:0000256" key="13">
    <source>
        <dbReference type="PIRSR" id="PIRSR606262-2"/>
    </source>
</evidence>
<keyword evidence="8 14" id="KW-0862">Zinc</keyword>
<reference evidence="17 18" key="1">
    <citation type="submission" date="2018-10" db="EMBL/GenBank/DDBJ databases">
        <title>Anaerotruncus faecis sp. nov., isolated from human feces.</title>
        <authorList>
            <person name="Wang Y.-J."/>
        </authorList>
    </citation>
    <scope>NUCLEOTIDE SEQUENCE [LARGE SCALE GENOMIC DNA]</scope>
    <source>
        <strain evidence="17 18">22A2-44</strain>
    </source>
</reference>
<comment type="caution">
    <text evidence="17">The sequence shown here is derived from an EMBL/GenBank/DDBJ whole genome shotgun (WGS) entry which is preliminary data.</text>
</comment>
<organism evidence="17 18">
    <name type="scientific">Anaerotruncus massiliensis</name>
    <name type="common">ex Liu et al. 2021</name>
    <dbReference type="NCBI Taxonomy" id="2321404"/>
    <lineage>
        <taxon>Bacteria</taxon>
        <taxon>Bacillati</taxon>
        <taxon>Bacillota</taxon>
        <taxon>Clostridia</taxon>
        <taxon>Eubacteriales</taxon>
        <taxon>Oscillospiraceae</taxon>
        <taxon>Anaerotruncus</taxon>
    </lineage>
</organism>
<evidence type="ECO:0000256" key="4">
    <source>
        <dbReference type="ARBA" id="ARBA00012783"/>
    </source>
</evidence>
<evidence type="ECO:0000256" key="11">
    <source>
        <dbReference type="ARBA" id="ARBA00049558"/>
    </source>
</evidence>
<dbReference type="InterPro" id="IPR050202">
    <property type="entry name" value="Cyt/Deoxycyt_deaminase"/>
</dbReference>
<proteinExistence type="inferred from homology"/>
<dbReference type="CDD" id="cd01283">
    <property type="entry name" value="cytidine_deaminase"/>
    <property type="match status" value="1"/>
</dbReference>
<evidence type="ECO:0000256" key="9">
    <source>
        <dbReference type="ARBA" id="ARBA00032005"/>
    </source>
</evidence>
<evidence type="ECO:0000256" key="12">
    <source>
        <dbReference type="PIRSR" id="PIRSR606262-1"/>
    </source>
</evidence>
<dbReference type="Pfam" id="PF00383">
    <property type="entry name" value="dCMP_cyt_deam_1"/>
    <property type="match status" value="1"/>
</dbReference>
<dbReference type="FunFam" id="3.40.140.10:FF:000008">
    <property type="entry name" value="Cytidine deaminase"/>
    <property type="match status" value="1"/>
</dbReference>
<keyword evidence="7 15" id="KW-0378">Hydrolase</keyword>
<keyword evidence="6 14" id="KW-0479">Metal-binding</keyword>
<dbReference type="PANTHER" id="PTHR11644">
    <property type="entry name" value="CYTIDINE DEAMINASE"/>
    <property type="match status" value="1"/>
</dbReference>
<comment type="catalytic activity">
    <reaction evidence="11 15">
        <text>cytidine + H2O + H(+) = uridine + NH4(+)</text>
        <dbReference type="Rhea" id="RHEA:16069"/>
        <dbReference type="ChEBI" id="CHEBI:15377"/>
        <dbReference type="ChEBI" id="CHEBI:15378"/>
        <dbReference type="ChEBI" id="CHEBI:16704"/>
        <dbReference type="ChEBI" id="CHEBI:17562"/>
        <dbReference type="ChEBI" id="CHEBI:28938"/>
        <dbReference type="EC" id="3.5.4.5"/>
    </reaction>
</comment>
<evidence type="ECO:0000256" key="10">
    <source>
        <dbReference type="ARBA" id="ARBA00049252"/>
    </source>
</evidence>
<evidence type="ECO:0000256" key="3">
    <source>
        <dbReference type="ARBA" id="ARBA00006576"/>
    </source>
</evidence>
<evidence type="ECO:0000259" key="16">
    <source>
        <dbReference type="PROSITE" id="PS51747"/>
    </source>
</evidence>
<comment type="similarity">
    <text evidence="3 15">Belongs to the cytidine and deoxycytidylate deaminase family.</text>
</comment>
<dbReference type="GO" id="GO:0072527">
    <property type="term" value="P:pyrimidine-containing compound metabolic process"/>
    <property type="evidence" value="ECO:0007669"/>
    <property type="project" value="UniProtKB-ARBA"/>
</dbReference>
<evidence type="ECO:0000256" key="8">
    <source>
        <dbReference type="ARBA" id="ARBA00022833"/>
    </source>
</evidence>
<dbReference type="NCBIfam" id="TIGR01354">
    <property type="entry name" value="cyt_deam_tetra"/>
    <property type="match status" value="1"/>
</dbReference>
<evidence type="ECO:0000256" key="2">
    <source>
        <dbReference type="ARBA" id="ARBA00003949"/>
    </source>
</evidence>
<dbReference type="Gene3D" id="3.40.140.10">
    <property type="entry name" value="Cytidine Deaminase, domain 2"/>
    <property type="match status" value="1"/>
</dbReference>
<dbReference type="Proteomes" id="UP000276301">
    <property type="component" value="Unassembled WGS sequence"/>
</dbReference>
<evidence type="ECO:0000256" key="1">
    <source>
        <dbReference type="ARBA" id="ARBA00001947"/>
    </source>
</evidence>
<dbReference type="InterPro" id="IPR016193">
    <property type="entry name" value="Cytidine_deaminase-like"/>
</dbReference>
<dbReference type="NCBIfam" id="NF004064">
    <property type="entry name" value="PRK05578.1"/>
    <property type="match status" value="1"/>
</dbReference>
<comment type="cofactor">
    <cofactor evidence="1 14 15">
        <name>Zn(2+)</name>
        <dbReference type="ChEBI" id="CHEBI:29105"/>
    </cofactor>
</comment>
<evidence type="ECO:0000256" key="15">
    <source>
        <dbReference type="RuleBase" id="RU364006"/>
    </source>
</evidence>
<dbReference type="GO" id="GO:0004126">
    <property type="term" value="F:cytidine deaminase activity"/>
    <property type="evidence" value="ECO:0007669"/>
    <property type="project" value="UniProtKB-UniRule"/>
</dbReference>
<dbReference type="InterPro" id="IPR006262">
    <property type="entry name" value="Cyt_deam_tetra"/>
</dbReference>
<evidence type="ECO:0000313" key="18">
    <source>
        <dbReference type="Proteomes" id="UP000276301"/>
    </source>
</evidence>
<evidence type="ECO:0000313" key="17">
    <source>
        <dbReference type="EMBL" id="RLL10658.1"/>
    </source>
</evidence>
<feature type="active site" description="Proton donor" evidence="12">
    <location>
        <position position="55"/>
    </location>
</feature>
<protein>
    <recommendedName>
        <fullName evidence="5 15">Cytidine deaminase</fullName>
        <ecNumber evidence="4 15">3.5.4.5</ecNumber>
    </recommendedName>
    <alternativeName>
        <fullName evidence="9 15">Cytidine aminohydrolase</fullName>
    </alternativeName>
</protein>
<comment type="function">
    <text evidence="2 15">This enzyme scavenges exogenous and endogenous cytidine and 2'-deoxycytidine for UMP synthesis.</text>
</comment>
<dbReference type="EMBL" id="RCHT01000013">
    <property type="protein sequence ID" value="RLL10658.1"/>
    <property type="molecule type" value="Genomic_DNA"/>
</dbReference>
<dbReference type="AlphaFoldDB" id="A0A498CY65"/>
<feature type="binding site" evidence="14">
    <location>
        <position position="96"/>
    </location>
    <ligand>
        <name>Zn(2+)</name>
        <dbReference type="ChEBI" id="CHEBI:29105"/>
        <note>catalytic</note>
    </ligand>
</feature>
<evidence type="ECO:0000256" key="14">
    <source>
        <dbReference type="PIRSR" id="PIRSR606262-3"/>
    </source>
</evidence>
<gene>
    <name evidence="17" type="ORF">D4A47_08430</name>
</gene>
<evidence type="ECO:0000256" key="5">
    <source>
        <dbReference type="ARBA" id="ARBA00018266"/>
    </source>
</evidence>
<accession>A0A498CY65</accession>
<dbReference type="PROSITE" id="PS51747">
    <property type="entry name" value="CYT_DCMP_DEAMINASES_2"/>
    <property type="match status" value="1"/>
</dbReference>
<evidence type="ECO:0000256" key="7">
    <source>
        <dbReference type="ARBA" id="ARBA00022801"/>
    </source>
</evidence>
<keyword evidence="18" id="KW-1185">Reference proteome</keyword>
<dbReference type="EC" id="3.5.4.5" evidence="4 15"/>
<sequence>MDKKELVRLAIEARESSYSPYSNFRVGAALLTSGGKVYQGCNVENASYGAGICAERNAALRAVFEGEKRFAEIAVVGWHRDAKPEERGYAFPCGICRQFLREFAVPGMKVYVAVSEKEADIREYTLEQLLPESFGPEDLL</sequence>
<feature type="binding site" evidence="14">
    <location>
        <position position="53"/>
    </location>
    <ligand>
        <name>Zn(2+)</name>
        <dbReference type="ChEBI" id="CHEBI:29105"/>
        <note>catalytic</note>
    </ligand>
</feature>
<dbReference type="GO" id="GO:0055086">
    <property type="term" value="P:nucleobase-containing small molecule metabolic process"/>
    <property type="evidence" value="ECO:0007669"/>
    <property type="project" value="UniProtKB-ARBA"/>
</dbReference>
<dbReference type="InterPro" id="IPR002125">
    <property type="entry name" value="CMP_dCMP_dom"/>
</dbReference>